<organism evidence="4 5">
    <name type="scientific">Russula ochroleuca</name>
    <dbReference type="NCBI Taxonomy" id="152965"/>
    <lineage>
        <taxon>Eukaryota</taxon>
        <taxon>Fungi</taxon>
        <taxon>Dikarya</taxon>
        <taxon>Basidiomycota</taxon>
        <taxon>Agaricomycotina</taxon>
        <taxon>Agaricomycetes</taxon>
        <taxon>Russulales</taxon>
        <taxon>Russulaceae</taxon>
        <taxon>Russula</taxon>
    </lineage>
</organism>
<accession>A0A9P5N2S7</accession>
<dbReference type="GO" id="GO:0008448">
    <property type="term" value="F:N-acetylglucosamine-6-phosphate deacetylase activity"/>
    <property type="evidence" value="ECO:0007669"/>
    <property type="project" value="TreeGrafter"/>
</dbReference>
<dbReference type="InterPro" id="IPR006680">
    <property type="entry name" value="Amidohydro-rel"/>
</dbReference>
<keyword evidence="2" id="KW-0812">Transmembrane</keyword>
<name>A0A9P5N2S7_9AGAM</name>
<evidence type="ECO:0000256" key="1">
    <source>
        <dbReference type="ARBA" id="ARBA00022801"/>
    </source>
</evidence>
<evidence type="ECO:0000259" key="3">
    <source>
        <dbReference type="Pfam" id="PF01979"/>
    </source>
</evidence>
<gene>
    <name evidence="4" type="ORF">DFH94DRAFT_662371</name>
</gene>
<keyword evidence="1" id="KW-0378">Hydrolase</keyword>
<dbReference type="InterPro" id="IPR032466">
    <property type="entry name" value="Metal_Hydrolase"/>
</dbReference>
<protein>
    <recommendedName>
        <fullName evidence="3">Amidohydrolase-related domain-containing protein</fullName>
    </recommendedName>
</protein>
<dbReference type="PANTHER" id="PTHR11113">
    <property type="entry name" value="N-ACETYLGLUCOSAMINE-6-PHOSPHATE DEACETYLASE"/>
    <property type="match status" value="1"/>
</dbReference>
<dbReference type="SUPFAM" id="SSF51338">
    <property type="entry name" value="Composite domain of metallo-dependent hydrolases"/>
    <property type="match status" value="1"/>
</dbReference>
<keyword evidence="2" id="KW-1133">Transmembrane helix</keyword>
<reference evidence="4" key="1">
    <citation type="submission" date="2019-10" db="EMBL/GenBank/DDBJ databases">
        <authorList>
            <consortium name="DOE Joint Genome Institute"/>
            <person name="Kuo A."/>
            <person name="Miyauchi S."/>
            <person name="Kiss E."/>
            <person name="Drula E."/>
            <person name="Kohler A."/>
            <person name="Sanchez-Garcia M."/>
            <person name="Andreopoulos B."/>
            <person name="Barry K.W."/>
            <person name="Bonito G."/>
            <person name="Buee M."/>
            <person name="Carver A."/>
            <person name="Chen C."/>
            <person name="Cichocki N."/>
            <person name="Clum A."/>
            <person name="Culley D."/>
            <person name="Crous P.W."/>
            <person name="Fauchery L."/>
            <person name="Girlanda M."/>
            <person name="Hayes R."/>
            <person name="Keri Z."/>
            <person name="LaButti K."/>
            <person name="Lipzen A."/>
            <person name="Lombard V."/>
            <person name="Magnuson J."/>
            <person name="Maillard F."/>
            <person name="Morin E."/>
            <person name="Murat C."/>
            <person name="Nolan M."/>
            <person name="Ohm R."/>
            <person name="Pangilinan J."/>
            <person name="Pereira M."/>
            <person name="Perotto S."/>
            <person name="Peter M."/>
            <person name="Riley R."/>
            <person name="Sitrit Y."/>
            <person name="Stielow B."/>
            <person name="Szollosi G."/>
            <person name="Zifcakova L."/>
            <person name="Stursova M."/>
            <person name="Spatafora J.W."/>
            <person name="Tedersoo L."/>
            <person name="Vaario L.-M."/>
            <person name="Yamada A."/>
            <person name="Yan M."/>
            <person name="Wang P."/>
            <person name="Xu J."/>
            <person name="Bruns T."/>
            <person name="Baldrian P."/>
            <person name="Vilgalys R."/>
            <person name="Henrissat B."/>
            <person name="Grigoriev I.V."/>
            <person name="Hibbett D."/>
            <person name="Nagy L.G."/>
            <person name="Martin F.M."/>
        </authorList>
    </citation>
    <scope>NUCLEOTIDE SEQUENCE</scope>
    <source>
        <strain evidence="4">Prilba</strain>
    </source>
</reference>
<dbReference type="Proteomes" id="UP000759537">
    <property type="component" value="Unassembled WGS sequence"/>
</dbReference>
<dbReference type="Pfam" id="PF01979">
    <property type="entry name" value="Amidohydro_1"/>
    <property type="match status" value="1"/>
</dbReference>
<dbReference type="PANTHER" id="PTHR11113:SF14">
    <property type="entry name" value="N-ACETYLGLUCOSAMINE-6-PHOSPHATE DEACETYLASE"/>
    <property type="match status" value="1"/>
</dbReference>
<dbReference type="AlphaFoldDB" id="A0A9P5N2S7"/>
<feature type="domain" description="Amidohydrolase-related" evidence="3">
    <location>
        <begin position="407"/>
        <end position="502"/>
    </location>
</feature>
<dbReference type="SUPFAM" id="SSF51556">
    <property type="entry name" value="Metallo-dependent hydrolases"/>
    <property type="match status" value="2"/>
</dbReference>
<dbReference type="EMBL" id="WHVB01000003">
    <property type="protein sequence ID" value="KAF8484836.1"/>
    <property type="molecule type" value="Genomic_DNA"/>
</dbReference>
<dbReference type="Gene3D" id="3.20.20.140">
    <property type="entry name" value="Metal-dependent hydrolases"/>
    <property type="match status" value="2"/>
</dbReference>
<sequence length="966" mass="105254">MSTKALLPEPFKGANISNRRHRPKALFGLLALCFVSLTCTLYWHGYSSSAWSHSQSIPLDAREILMRCAALKARPGPPSNFLEKRSESDRFEEGTPATIIRNATIWTGEKNGTEIIYGDILLDKGIVQAIGEVQRTPVHEHHTIDARGAWVTPGLIDFHSHVGIYSLPTLRGTLNLNSNKGPILPWLRTIDAFDTHDDSIQLVMAGGVTSMQVLPGNLNAIAGQAFMMKLRKTAERSPTSMIIEPPEDINGSYSDSSDHPRWRYLKQAAGESVSLFGNRMDIMWTYRQAYQRASKIKAAQDAYCAKAEAGLWNSIVDSFPEGYQYEALVDVLRGRVKVSQDVHETVDIDAIVRLSNEFQFHVDSIHQAAEAWLVPDVLNRMWGGPPAVALFSDYYRYKRESYRGSVHAPRILADHNFTVILKTDHPVFNGRYLLYEAQEAYHYGLPLELALASVTTAPAAVAGLSHRLGALRPGMDADVVLWDSHPLRLGATPAAVWVDGIVQPLGTEIGVLVGKGKESPEWRESPKVPDWKQERQEALKWEGLPPLEIDRVSEAVVFTNVSAVLIRGAEGIEYMFRSSAADHTKGDVIVHGGKITCAGVSNACNPLVPNRARLVDLEGGMLAPAFISFGSNLGLQEIAYEPSTGDGLPFDAFAQDVPEILKDPGGIVQAVDALEFQTRNALIAYRAGVTAATSPPSPFFIEPTFIGLSTTFRTNAPHALAEGAVIQRISALHCAIRRPNVLALLKGHTQFPSVSTRIAVLRRLLLAEADERAGETAMWFARAAEGALPLIIDVGSADVMAALLKLKEEVEQKRGTRMRLVFAGAAEAHLLAKEIGRAKVGVILTPLRPFPETWDDRRILPGPPISNDTALVTLLENNVLVGIGTADAALAAQTRLDLAWATAESNGRVSPEKAIGLATVNLERLLGIDQALQEGDMVAWAHGSPLDMQSSVVGVVSSAQGWVDLL</sequence>
<evidence type="ECO:0000313" key="4">
    <source>
        <dbReference type="EMBL" id="KAF8484836.1"/>
    </source>
</evidence>
<evidence type="ECO:0000313" key="5">
    <source>
        <dbReference type="Proteomes" id="UP000759537"/>
    </source>
</evidence>
<reference evidence="4" key="2">
    <citation type="journal article" date="2020" name="Nat. Commun.">
        <title>Large-scale genome sequencing of mycorrhizal fungi provides insights into the early evolution of symbiotic traits.</title>
        <authorList>
            <person name="Miyauchi S."/>
            <person name="Kiss E."/>
            <person name="Kuo A."/>
            <person name="Drula E."/>
            <person name="Kohler A."/>
            <person name="Sanchez-Garcia M."/>
            <person name="Morin E."/>
            <person name="Andreopoulos B."/>
            <person name="Barry K.W."/>
            <person name="Bonito G."/>
            <person name="Buee M."/>
            <person name="Carver A."/>
            <person name="Chen C."/>
            <person name="Cichocki N."/>
            <person name="Clum A."/>
            <person name="Culley D."/>
            <person name="Crous P.W."/>
            <person name="Fauchery L."/>
            <person name="Girlanda M."/>
            <person name="Hayes R.D."/>
            <person name="Keri Z."/>
            <person name="LaButti K."/>
            <person name="Lipzen A."/>
            <person name="Lombard V."/>
            <person name="Magnuson J."/>
            <person name="Maillard F."/>
            <person name="Murat C."/>
            <person name="Nolan M."/>
            <person name="Ohm R.A."/>
            <person name="Pangilinan J."/>
            <person name="Pereira M.F."/>
            <person name="Perotto S."/>
            <person name="Peter M."/>
            <person name="Pfister S."/>
            <person name="Riley R."/>
            <person name="Sitrit Y."/>
            <person name="Stielow J.B."/>
            <person name="Szollosi G."/>
            <person name="Zifcakova L."/>
            <person name="Stursova M."/>
            <person name="Spatafora J.W."/>
            <person name="Tedersoo L."/>
            <person name="Vaario L.M."/>
            <person name="Yamada A."/>
            <person name="Yan M."/>
            <person name="Wang P."/>
            <person name="Xu J."/>
            <person name="Bruns T."/>
            <person name="Baldrian P."/>
            <person name="Vilgalys R."/>
            <person name="Dunand C."/>
            <person name="Henrissat B."/>
            <person name="Grigoriev I.V."/>
            <person name="Hibbett D."/>
            <person name="Nagy L.G."/>
            <person name="Martin F.M."/>
        </authorList>
    </citation>
    <scope>NUCLEOTIDE SEQUENCE</scope>
    <source>
        <strain evidence="4">Prilba</strain>
    </source>
</reference>
<feature type="transmembrane region" description="Helical" evidence="2">
    <location>
        <begin position="25"/>
        <end position="45"/>
    </location>
</feature>
<dbReference type="GO" id="GO:0006046">
    <property type="term" value="P:N-acetylglucosamine catabolic process"/>
    <property type="evidence" value="ECO:0007669"/>
    <property type="project" value="TreeGrafter"/>
</dbReference>
<comment type="caution">
    <text evidence="4">The sequence shown here is derived from an EMBL/GenBank/DDBJ whole genome shotgun (WGS) entry which is preliminary data.</text>
</comment>
<dbReference type="InterPro" id="IPR011059">
    <property type="entry name" value="Metal-dep_hydrolase_composite"/>
</dbReference>
<keyword evidence="2" id="KW-0472">Membrane</keyword>
<proteinExistence type="predicted"/>
<dbReference type="OrthoDB" id="10258955at2759"/>
<evidence type="ECO:0000256" key="2">
    <source>
        <dbReference type="SAM" id="Phobius"/>
    </source>
</evidence>
<keyword evidence="5" id="KW-1185">Reference proteome</keyword>